<dbReference type="AlphaFoldDB" id="A0A232M206"/>
<dbReference type="EMBL" id="NPHW01002971">
    <property type="protein sequence ID" value="OXV10354.1"/>
    <property type="molecule type" value="Genomic_DNA"/>
</dbReference>
<name>A0A232M206_9EURO</name>
<reference evidence="1 2" key="1">
    <citation type="journal article" date="2015" name="Environ. Microbiol.">
        <title>Metagenome sequence of Elaphomyces granulatus from sporocarp tissue reveals Ascomycota ectomycorrhizal fingerprints of genome expansion and a Proteobacteria-rich microbiome.</title>
        <authorList>
            <person name="Quandt C.A."/>
            <person name="Kohler A."/>
            <person name="Hesse C.N."/>
            <person name="Sharpton T.J."/>
            <person name="Martin F."/>
            <person name="Spatafora J.W."/>
        </authorList>
    </citation>
    <scope>NUCLEOTIDE SEQUENCE [LARGE SCALE GENOMIC DNA]</scope>
    <source>
        <strain evidence="1 2">OSC145934</strain>
    </source>
</reference>
<dbReference type="Proteomes" id="UP000243515">
    <property type="component" value="Unassembled WGS sequence"/>
</dbReference>
<gene>
    <name evidence="1" type="ORF">Egran_01885</name>
</gene>
<sequence length="133" mass="15811">MILKRPEVNPDHQKNMERRDRLMEAGENKLSRYRPPRTERMDRRDNIAKMNRELLLTENFKPVNSKIKLPSRSETILQIDIAMIGAVGFRRHTRKKDTEIFMTHLYEIDRIIEEKTENISDPEAELITQKLPA</sequence>
<evidence type="ECO:0000313" key="1">
    <source>
        <dbReference type="EMBL" id="OXV10354.1"/>
    </source>
</evidence>
<evidence type="ECO:0000313" key="2">
    <source>
        <dbReference type="Proteomes" id="UP000243515"/>
    </source>
</evidence>
<comment type="caution">
    <text evidence="1">The sequence shown here is derived from an EMBL/GenBank/DDBJ whole genome shotgun (WGS) entry which is preliminary data.</text>
</comment>
<accession>A0A232M206</accession>
<proteinExistence type="predicted"/>
<dbReference type="OrthoDB" id="4359435at2759"/>
<keyword evidence="2" id="KW-1185">Reference proteome</keyword>
<protein>
    <submittedName>
        <fullName evidence="1">Uncharacterized protein</fullName>
    </submittedName>
</protein>
<organism evidence="1 2">
    <name type="scientific">Elaphomyces granulatus</name>
    <dbReference type="NCBI Taxonomy" id="519963"/>
    <lineage>
        <taxon>Eukaryota</taxon>
        <taxon>Fungi</taxon>
        <taxon>Dikarya</taxon>
        <taxon>Ascomycota</taxon>
        <taxon>Pezizomycotina</taxon>
        <taxon>Eurotiomycetes</taxon>
        <taxon>Eurotiomycetidae</taxon>
        <taxon>Eurotiales</taxon>
        <taxon>Elaphomycetaceae</taxon>
        <taxon>Elaphomyces</taxon>
    </lineage>
</organism>
<feature type="non-terminal residue" evidence="1">
    <location>
        <position position="133"/>
    </location>
</feature>